<accession>A0A5C4WCT1</accession>
<keyword evidence="2" id="KW-1185">Reference proteome</keyword>
<reference evidence="1 2" key="1">
    <citation type="journal article" date="2016" name="Int. J. Syst. Evol. Microbiol.">
        <title>Nocardioides albidus sp. nov., an actinobacterium isolated from garden soil.</title>
        <authorList>
            <person name="Singh H."/>
            <person name="Du J."/>
            <person name="Trinh H."/>
            <person name="Won K."/>
            <person name="Yang J.E."/>
            <person name="Yin C."/>
            <person name="Kook M."/>
            <person name="Yi T.H."/>
        </authorList>
    </citation>
    <scope>NUCLEOTIDE SEQUENCE [LARGE SCALE GENOMIC DNA]</scope>
    <source>
        <strain evidence="1 2">CCTCC AB 2015297</strain>
    </source>
</reference>
<dbReference type="RefSeq" id="WP_139621552.1">
    <property type="nucleotide sequence ID" value="NZ_VDMP01000016.1"/>
</dbReference>
<name>A0A5C4WCT1_9ACTN</name>
<comment type="caution">
    <text evidence="1">The sequence shown here is derived from an EMBL/GenBank/DDBJ whole genome shotgun (WGS) entry which is preliminary data.</text>
</comment>
<protein>
    <submittedName>
        <fullName evidence="1">Uncharacterized protein</fullName>
    </submittedName>
</protein>
<dbReference type="AlphaFoldDB" id="A0A5C4WCT1"/>
<dbReference type="Proteomes" id="UP000313231">
    <property type="component" value="Unassembled WGS sequence"/>
</dbReference>
<proteinExistence type="predicted"/>
<gene>
    <name evidence="1" type="ORF">FHP29_03965</name>
</gene>
<dbReference type="OrthoDB" id="4373027at2"/>
<evidence type="ECO:0000313" key="1">
    <source>
        <dbReference type="EMBL" id="TNM46094.1"/>
    </source>
</evidence>
<sequence length="136" mass="14941">MTDEIPPLLPPDQMPPLADQAALDHTWRALMGRLGFATPQLWVLLVDGDQPRQVIEVADVPSDPRPEEVDRMRVLVEQARECGLSCAFLYARPGGATRTAGDLTWARGLAALDQRWPVHLANDLELRVAAPDDLAA</sequence>
<dbReference type="EMBL" id="VDMP01000016">
    <property type="protein sequence ID" value="TNM46094.1"/>
    <property type="molecule type" value="Genomic_DNA"/>
</dbReference>
<evidence type="ECO:0000313" key="2">
    <source>
        <dbReference type="Proteomes" id="UP000313231"/>
    </source>
</evidence>
<organism evidence="1 2">
    <name type="scientific">Nocardioides albidus</name>
    <dbReference type="NCBI Taxonomy" id="1517589"/>
    <lineage>
        <taxon>Bacteria</taxon>
        <taxon>Bacillati</taxon>
        <taxon>Actinomycetota</taxon>
        <taxon>Actinomycetes</taxon>
        <taxon>Propionibacteriales</taxon>
        <taxon>Nocardioidaceae</taxon>
        <taxon>Nocardioides</taxon>
    </lineage>
</organism>